<accession>A0A1G7JME8</accession>
<proteinExistence type="inferred from homology"/>
<gene>
    <name evidence="4" type="ORF">SAMN05216464_11543</name>
</gene>
<evidence type="ECO:0000256" key="1">
    <source>
        <dbReference type="ARBA" id="ARBA00008791"/>
    </source>
</evidence>
<evidence type="ECO:0000256" key="2">
    <source>
        <dbReference type="SAM" id="Coils"/>
    </source>
</evidence>
<keyword evidence="2" id="KW-0175">Coiled coil</keyword>
<dbReference type="STRING" id="1391627.SAMN05216464_11543"/>
<sequence length="295" mass="32893">MKTIAVLTDLSERSIQAARYALYLAQRVKADILLFNAFLVPSDIAMAAGQISWPVNEYESTKADAERSLKELCEKLEKELRSKNAPGTPLPAITWQCEEAPVAATLSLLEQNKELILLVAATHGADRIQTFVLGNNCRELIDAAGLPLLLVPDNAPVADLEKLVFATDLDSGDIVYINALTRLAEAFSAYITIVNVDPEVPSDSEHNQRVNAFMQEMVLKVDYRHINYRNIPNRHVKKGLNAVLEIEQPGMLVMVHRRTSFPDFFLRSSHTKKMAAHAAFPLLVYPFPADRVPLF</sequence>
<evidence type="ECO:0000313" key="5">
    <source>
        <dbReference type="Proteomes" id="UP000199072"/>
    </source>
</evidence>
<feature type="coiled-coil region" evidence="2">
    <location>
        <begin position="55"/>
        <end position="82"/>
    </location>
</feature>
<dbReference type="Proteomes" id="UP000199072">
    <property type="component" value="Unassembled WGS sequence"/>
</dbReference>
<feature type="domain" description="UspA" evidence="3">
    <location>
        <begin position="1"/>
        <end position="152"/>
    </location>
</feature>
<reference evidence="4 5" key="1">
    <citation type="submission" date="2016-10" db="EMBL/GenBank/DDBJ databases">
        <authorList>
            <person name="de Groot N.N."/>
        </authorList>
    </citation>
    <scope>NUCLEOTIDE SEQUENCE [LARGE SCALE GENOMIC DNA]</scope>
    <source>
        <strain evidence="4 5">47C3B</strain>
    </source>
</reference>
<evidence type="ECO:0000259" key="3">
    <source>
        <dbReference type="Pfam" id="PF00582"/>
    </source>
</evidence>
<organism evidence="4 5">
    <name type="scientific">Mucilaginibacter pineti</name>
    <dbReference type="NCBI Taxonomy" id="1391627"/>
    <lineage>
        <taxon>Bacteria</taxon>
        <taxon>Pseudomonadati</taxon>
        <taxon>Bacteroidota</taxon>
        <taxon>Sphingobacteriia</taxon>
        <taxon>Sphingobacteriales</taxon>
        <taxon>Sphingobacteriaceae</taxon>
        <taxon>Mucilaginibacter</taxon>
    </lineage>
</organism>
<comment type="similarity">
    <text evidence="1">Belongs to the universal stress protein A family.</text>
</comment>
<dbReference type="OrthoDB" id="9788959at2"/>
<dbReference type="Gene3D" id="3.40.50.12370">
    <property type="match status" value="1"/>
</dbReference>
<dbReference type="PANTHER" id="PTHR46268">
    <property type="entry name" value="STRESS RESPONSE PROTEIN NHAX"/>
    <property type="match status" value="1"/>
</dbReference>
<protein>
    <submittedName>
        <fullName evidence="4">Nucleotide-binding universal stress protein, UspA family</fullName>
    </submittedName>
</protein>
<dbReference type="AlphaFoldDB" id="A0A1G7JME8"/>
<dbReference type="RefSeq" id="WP_091154072.1">
    <property type="nucleotide sequence ID" value="NZ_FNAI01000015.1"/>
</dbReference>
<dbReference type="Pfam" id="PF00582">
    <property type="entry name" value="Usp"/>
    <property type="match status" value="1"/>
</dbReference>
<dbReference type="CDD" id="cd00293">
    <property type="entry name" value="USP-like"/>
    <property type="match status" value="1"/>
</dbReference>
<dbReference type="EMBL" id="FNAI01000015">
    <property type="protein sequence ID" value="SDF26140.1"/>
    <property type="molecule type" value="Genomic_DNA"/>
</dbReference>
<name>A0A1G7JME8_9SPHI</name>
<dbReference type="InterPro" id="IPR006016">
    <property type="entry name" value="UspA"/>
</dbReference>
<evidence type="ECO:0000313" key="4">
    <source>
        <dbReference type="EMBL" id="SDF26140.1"/>
    </source>
</evidence>
<dbReference type="PANTHER" id="PTHR46268:SF6">
    <property type="entry name" value="UNIVERSAL STRESS PROTEIN UP12"/>
    <property type="match status" value="1"/>
</dbReference>
<dbReference type="SUPFAM" id="SSF52402">
    <property type="entry name" value="Adenine nucleotide alpha hydrolases-like"/>
    <property type="match status" value="2"/>
</dbReference>
<keyword evidence="5" id="KW-1185">Reference proteome</keyword>